<feature type="compositionally biased region" description="Basic residues" evidence="1">
    <location>
        <begin position="1"/>
        <end position="21"/>
    </location>
</feature>
<feature type="compositionally biased region" description="Basic and acidic residues" evidence="1">
    <location>
        <begin position="223"/>
        <end position="235"/>
    </location>
</feature>
<dbReference type="EMBL" id="CADCVT010000175">
    <property type="protein sequence ID" value="CAA9497831.1"/>
    <property type="molecule type" value="Genomic_DNA"/>
</dbReference>
<dbReference type="EC" id="1.4.1.13" evidence="2"/>
<reference evidence="2" key="1">
    <citation type="submission" date="2020-02" db="EMBL/GenBank/DDBJ databases">
        <authorList>
            <person name="Meier V. D."/>
        </authorList>
    </citation>
    <scope>NUCLEOTIDE SEQUENCE</scope>
    <source>
        <strain evidence="2">AVDCRST_MAG85</strain>
    </source>
</reference>
<feature type="compositionally biased region" description="Low complexity" evidence="1">
    <location>
        <begin position="127"/>
        <end position="140"/>
    </location>
</feature>
<organism evidence="2">
    <name type="scientific">uncultured Solirubrobacteraceae bacterium</name>
    <dbReference type="NCBI Taxonomy" id="1162706"/>
    <lineage>
        <taxon>Bacteria</taxon>
        <taxon>Bacillati</taxon>
        <taxon>Actinomycetota</taxon>
        <taxon>Thermoleophilia</taxon>
        <taxon>Solirubrobacterales</taxon>
        <taxon>Solirubrobacteraceae</taxon>
        <taxon>environmental samples</taxon>
    </lineage>
</organism>
<proteinExistence type="predicted"/>
<feature type="region of interest" description="Disordered" evidence="1">
    <location>
        <begin position="1"/>
        <end position="305"/>
    </location>
</feature>
<accession>A0A6J4SJP4</accession>
<sequence>AAAARRGRRGALRRRRRRRRVGGGASLRVRRGRAGDRLARAARPAGAGPRPRGRALRDGVPLRAQPLGGRRLVRGADHRRGQERRGHRRRRHRRGLRRERRPRGREADRPARGAPRAARPPSRRPHAVAAVAAEVPPVVRDGGGPRARHGRAGLPRLNDVLRRRGRPGLGAQRRPREPREPVRPAGRGIGLRDQGRPRAARNGLPASGAGAARSARRRARQARQREGLDLRDLRGRRLRRRRRPPGPVADRLGDQRGPPVRPHGRALPRDAGAPGAHPLRQRRAGRHRPRGSAAGPRLVRPVGRV</sequence>
<feature type="compositionally biased region" description="Basic residues" evidence="1">
    <location>
        <begin position="85"/>
        <end position="103"/>
    </location>
</feature>
<feature type="compositionally biased region" description="Low complexity" evidence="1">
    <location>
        <begin position="41"/>
        <end position="50"/>
    </location>
</feature>
<protein>
    <submittedName>
        <fullName evidence="2">Glutamate synthase [NADPH] small chain</fullName>
        <ecNumber evidence="2">1.4.1.13</ecNumber>
    </submittedName>
</protein>
<feature type="compositionally biased region" description="Basic and acidic residues" evidence="1">
    <location>
        <begin position="74"/>
        <end position="84"/>
    </location>
</feature>
<feature type="non-terminal residue" evidence="2">
    <location>
        <position position="1"/>
    </location>
</feature>
<gene>
    <name evidence="2" type="ORF">AVDCRST_MAG85-1575</name>
</gene>
<feature type="compositionally biased region" description="Basic residues" evidence="1">
    <location>
        <begin position="279"/>
        <end position="290"/>
    </location>
</feature>
<dbReference type="AlphaFoldDB" id="A0A6J4SJP4"/>
<evidence type="ECO:0000256" key="1">
    <source>
        <dbReference type="SAM" id="MobiDB-lite"/>
    </source>
</evidence>
<keyword evidence="2" id="KW-0560">Oxidoreductase</keyword>
<feature type="non-terminal residue" evidence="2">
    <location>
        <position position="305"/>
    </location>
</feature>
<name>A0A6J4SJP4_9ACTN</name>
<evidence type="ECO:0000313" key="2">
    <source>
        <dbReference type="EMBL" id="CAA9497831.1"/>
    </source>
</evidence>
<dbReference type="GO" id="GO:0004355">
    <property type="term" value="F:glutamate synthase (NADPH) activity"/>
    <property type="evidence" value="ECO:0007669"/>
    <property type="project" value="UniProtKB-EC"/>
</dbReference>